<feature type="chain" id="PRO_5012949875" evidence="3">
    <location>
        <begin position="23"/>
        <end position="458"/>
    </location>
</feature>
<keyword evidence="2" id="KW-1133">Transmembrane helix</keyword>
<keyword evidence="2" id="KW-0472">Membrane</keyword>
<feature type="region of interest" description="Disordered" evidence="1">
    <location>
        <begin position="196"/>
        <end position="216"/>
    </location>
</feature>
<keyword evidence="3" id="KW-0732">Signal</keyword>
<dbReference type="VEuPathDB" id="TrichDB:TRFO_09161"/>
<name>A0A1J4JFU5_9EUKA</name>
<reference evidence="4" key="1">
    <citation type="submission" date="2016-10" db="EMBL/GenBank/DDBJ databases">
        <authorList>
            <person name="Benchimol M."/>
            <person name="Almeida L.G."/>
            <person name="Vasconcelos A.T."/>
            <person name="Perreira-Neves A."/>
            <person name="Rosa I.A."/>
            <person name="Tasca T."/>
            <person name="Bogo M.R."/>
            <person name="de Souza W."/>
        </authorList>
    </citation>
    <scope>NUCLEOTIDE SEQUENCE [LARGE SCALE GENOMIC DNA]</scope>
    <source>
        <strain evidence="4">K</strain>
    </source>
</reference>
<feature type="signal peptide" evidence="3">
    <location>
        <begin position="1"/>
        <end position="22"/>
    </location>
</feature>
<evidence type="ECO:0000256" key="1">
    <source>
        <dbReference type="SAM" id="MobiDB-lite"/>
    </source>
</evidence>
<evidence type="ECO:0000256" key="2">
    <source>
        <dbReference type="SAM" id="Phobius"/>
    </source>
</evidence>
<dbReference type="GeneID" id="94829412"/>
<sequence>MKLFERILYFMFLSLLLILTHSKHYKILPGMTNEYGFTVLKLRKNKTISMGLHNRDAVVLSAIPSSFGFSIISKSGKSPQEYPIFPSNHLFISGFELNLSISENYEESAAFIPIWLIPKGICNQTAGVLTAEHHLHMKTSLKSSAGPICIFSQPQFHTAKIDISLKSNDRKSSLSIGRSHEENNKNTVETLMKSLTLNENGKGKGNRNQNSNSKKEIQIFDENEAEIISSNDNMMSRIVNTNENEKKNNKIKNGIKMLSSKTKNAKNDQNNLTILQNCKSRKKCASIEHNPFFILLKIRPNKKVNLNIDYEVTEPAPETVYCSFSPVTALTSHGFVSMTSILGNGETNCESRANDILSLFKYFSIFVAVLIVLIFILQVTDTVDFGELLCPDADKKRFDSLKIDPYAGRIDTPQEAAGQLHTGESEMNIEILNSIEKVEAYHTNENDRNSGSDHENPK</sequence>
<gene>
    <name evidence="4" type="ORF">TRFO_09161</name>
</gene>
<dbReference type="AlphaFoldDB" id="A0A1J4JFU5"/>
<comment type="caution">
    <text evidence="4">The sequence shown here is derived from an EMBL/GenBank/DDBJ whole genome shotgun (WGS) entry which is preliminary data.</text>
</comment>
<accession>A0A1J4JFU5</accession>
<evidence type="ECO:0000313" key="5">
    <source>
        <dbReference type="Proteomes" id="UP000179807"/>
    </source>
</evidence>
<protein>
    <submittedName>
        <fullName evidence="4">Uncharacterized protein</fullName>
    </submittedName>
</protein>
<keyword evidence="2" id="KW-0812">Transmembrane</keyword>
<proteinExistence type="predicted"/>
<dbReference type="EMBL" id="MLAK01001082">
    <property type="protein sequence ID" value="OHS97992.1"/>
    <property type="molecule type" value="Genomic_DNA"/>
</dbReference>
<organism evidence="4 5">
    <name type="scientific">Tritrichomonas foetus</name>
    <dbReference type="NCBI Taxonomy" id="1144522"/>
    <lineage>
        <taxon>Eukaryota</taxon>
        <taxon>Metamonada</taxon>
        <taxon>Parabasalia</taxon>
        <taxon>Tritrichomonadida</taxon>
        <taxon>Tritrichomonadidae</taxon>
        <taxon>Tritrichomonas</taxon>
    </lineage>
</organism>
<feature type="transmembrane region" description="Helical" evidence="2">
    <location>
        <begin position="359"/>
        <end position="377"/>
    </location>
</feature>
<dbReference type="RefSeq" id="XP_068351129.1">
    <property type="nucleotide sequence ID" value="XM_068494708.1"/>
</dbReference>
<keyword evidence="5" id="KW-1185">Reference proteome</keyword>
<dbReference type="Proteomes" id="UP000179807">
    <property type="component" value="Unassembled WGS sequence"/>
</dbReference>
<evidence type="ECO:0000256" key="3">
    <source>
        <dbReference type="SAM" id="SignalP"/>
    </source>
</evidence>
<evidence type="ECO:0000313" key="4">
    <source>
        <dbReference type="EMBL" id="OHS97992.1"/>
    </source>
</evidence>